<dbReference type="eggNOG" id="COG5338">
    <property type="taxonomic scope" value="Bacteria"/>
</dbReference>
<dbReference type="AlphaFoldDB" id="S5TXE6"/>
<dbReference type="RefSeq" id="WP_020932635.1">
    <property type="nucleotide sequence ID" value="NC_021917.1"/>
</dbReference>
<dbReference type="InterPro" id="IPR023614">
    <property type="entry name" value="Porin_dom_sf"/>
</dbReference>
<dbReference type="Gene3D" id="2.40.160.10">
    <property type="entry name" value="Porin"/>
    <property type="match status" value="1"/>
</dbReference>
<organism evidence="1 2">
    <name type="scientific">Cycloclasticus zancles 78-ME</name>
    <dbReference type="NCBI Taxonomy" id="1198232"/>
    <lineage>
        <taxon>Bacteria</taxon>
        <taxon>Pseudomonadati</taxon>
        <taxon>Pseudomonadota</taxon>
        <taxon>Gammaproteobacteria</taxon>
        <taxon>Thiotrichales</taxon>
        <taxon>Piscirickettsiaceae</taxon>
        <taxon>Cycloclasticus</taxon>
    </lineage>
</organism>
<dbReference type="HOGENOM" id="CLU_674071_0_0_6"/>
<dbReference type="SUPFAM" id="SSF56935">
    <property type="entry name" value="Porins"/>
    <property type="match status" value="1"/>
</dbReference>
<dbReference type="Proteomes" id="UP000015380">
    <property type="component" value="Chromosome"/>
</dbReference>
<sequence>MIKLALTGILFIISIINVQAAQWSLTGSLNPSFEYDDNIFMRDTNKVSDFHSQITPTLKTSYGLENVDITLSTGYTVDRYDKSRYLDQENPFYRLNSIYQTERSSWGLDLSYIESSSRSEAVEDTGDFETNSTSSTKMVSPSFSYQLSERDSIFISGSYYERKFSTIDFSDSESFIITTNWQHQFTERFNGGISISAGNTKFNEDKSNTDDDSYNISFTSMYNISEIWAINGRIGLRQVNSEKTGTLGDIDKSSDVGSSLDFSVSYSHDVDTANFSIARSISPSSTGDINEHDTIDLSLSRQLSETLTASISSSYQETRSAFDNLSDNRKYFSVTPSLNWNFRHNTSLGLSYRYRNQKESFDGTNADSNTLMLTLNYNWDGLHVSR</sequence>
<proteinExistence type="predicted"/>
<protein>
    <submittedName>
        <fullName evidence="1">Uncharacterized protein</fullName>
    </submittedName>
</protein>
<keyword evidence="2" id="KW-1185">Reference proteome</keyword>
<evidence type="ECO:0000313" key="1">
    <source>
        <dbReference type="EMBL" id="AGS39805.1"/>
    </source>
</evidence>
<name>S5TXE6_9GAMM</name>
<reference evidence="2" key="2">
    <citation type="journal article" date="2016" name="Environ. Microbiol. Rep.">
        <title>Analysis of defence systems and a conjugative IncP-1 plasmid in the marine polyaromatic hydrocarbons-degrading bacterium Cycloclasticus sp. 78-ME.</title>
        <authorList>
            <person name="Yakimov M.M."/>
            <person name="Crisafi F."/>
            <person name="Messina E."/>
            <person name="Smedile F."/>
            <person name="Lopatina A."/>
            <person name="Denaro R."/>
            <person name="Pieper D.H."/>
            <person name="Golyshin P.N."/>
            <person name="Giuliano L."/>
        </authorList>
    </citation>
    <scope>NUCLEOTIDE SEQUENCE [LARGE SCALE GENOMIC DNA]</scope>
    <source>
        <strain evidence="2">78-ME</strain>
    </source>
</reference>
<gene>
    <name evidence="1" type="ORF">CYCME_1477</name>
</gene>
<reference evidence="1 2" key="1">
    <citation type="submission" date="2013-05" db="EMBL/GenBank/DDBJ databases">
        <title>Between feast and famine: a lifestyle of most important marine PAH-degrading bacterium Cycloclasticus sp. 7ME.</title>
        <authorList>
            <person name="Yakimov M.M."/>
            <person name="Messina E."/>
            <person name="Genovese M."/>
            <person name="Denaro R."/>
            <person name="Crisafi F."/>
            <person name="Russo D."/>
            <person name="Cappello S."/>
            <person name="Santisi S."/>
            <person name="Smedile F."/>
            <person name="Golyshina O.V."/>
            <person name="Tran H."/>
            <person name="Pieper D.H."/>
            <person name="Golyshin P.N."/>
            <person name="Giuliano L."/>
        </authorList>
    </citation>
    <scope>NUCLEOTIDE SEQUENCE [LARGE SCALE GENOMIC DNA]</scope>
    <source>
        <strain evidence="1 2">78-ME</strain>
    </source>
</reference>
<accession>S5TXE6</accession>
<dbReference type="EMBL" id="CP005996">
    <property type="protein sequence ID" value="AGS39805.1"/>
    <property type="molecule type" value="Genomic_DNA"/>
</dbReference>
<dbReference type="PATRIC" id="fig|1198232.3.peg.1464"/>
<evidence type="ECO:0000313" key="2">
    <source>
        <dbReference type="Proteomes" id="UP000015380"/>
    </source>
</evidence>
<dbReference type="KEGG" id="cza:CYCME_1477"/>